<comment type="caution">
    <text evidence="1">The sequence shown here is derived from an EMBL/GenBank/DDBJ whole genome shotgun (WGS) entry which is preliminary data.</text>
</comment>
<proteinExistence type="predicted"/>
<evidence type="ECO:0000313" key="2">
    <source>
        <dbReference type="Proteomes" id="UP001151760"/>
    </source>
</evidence>
<dbReference type="PANTHER" id="PTHR33116">
    <property type="entry name" value="REVERSE TRANSCRIPTASE ZINC-BINDING DOMAIN-CONTAINING PROTEIN-RELATED-RELATED"/>
    <property type="match status" value="1"/>
</dbReference>
<organism evidence="1 2">
    <name type="scientific">Tanacetum coccineum</name>
    <dbReference type="NCBI Taxonomy" id="301880"/>
    <lineage>
        <taxon>Eukaryota</taxon>
        <taxon>Viridiplantae</taxon>
        <taxon>Streptophyta</taxon>
        <taxon>Embryophyta</taxon>
        <taxon>Tracheophyta</taxon>
        <taxon>Spermatophyta</taxon>
        <taxon>Magnoliopsida</taxon>
        <taxon>eudicotyledons</taxon>
        <taxon>Gunneridae</taxon>
        <taxon>Pentapetalae</taxon>
        <taxon>asterids</taxon>
        <taxon>campanulids</taxon>
        <taxon>Asterales</taxon>
        <taxon>Asteraceae</taxon>
        <taxon>Asteroideae</taxon>
        <taxon>Anthemideae</taxon>
        <taxon>Anthemidinae</taxon>
        <taxon>Tanacetum</taxon>
    </lineage>
</organism>
<evidence type="ECO:0008006" key="3">
    <source>
        <dbReference type="Google" id="ProtNLM"/>
    </source>
</evidence>
<reference evidence="1" key="1">
    <citation type="journal article" date="2022" name="Int. J. Mol. Sci.">
        <title>Draft Genome of Tanacetum Coccineum: Genomic Comparison of Closely Related Tanacetum-Family Plants.</title>
        <authorList>
            <person name="Yamashiro T."/>
            <person name="Shiraishi A."/>
            <person name="Nakayama K."/>
            <person name="Satake H."/>
        </authorList>
    </citation>
    <scope>NUCLEOTIDE SEQUENCE</scope>
</reference>
<sequence length="583" mass="66335">MGVGRTTNENGALWPNLHMDFINSSSIGASGGLLTVWDSCIFSKENSYVDHNFVGVIGSGKKEWVANLTMGRLINLMISYSVGHFDFSLGDRRFTRFDKNEIKVSKLDRLLASYNFFKAVLEDSFAMFKGIIHERPRFSSPMFYRLSSFDVSSLEACISMEEIKDDVWWLRVEIEELDSSVPSIGYYLGFDNGSPSNEFKMEGGLRQWDPLSPFLFLLVDESVQIFILKACSKGLFRDIQLANNGANLSLIQYADDALFFGDWSRLNTKNLIYFLKFFESASSLKINISKSMLFGIGVPTDDVVFVASLLDCSRDSLPFIYPRLSVGKRMNLCDGWVDVLNLFGDRLSAWKANFLSISGRLTLRKSMLGSLLCRIGFHLRDILHRLYALESDKICKVIDHWKLVNDVWGGGGNWSWRLSPCSSAIDDISSLVKELVRHIQNSSLVDCVLGYPHIWNSWIPRKKKISITTWLDVLWCFWFREKYGVGGICLNPSSSLLFPLVIVLGKFCNLRCSINNKVIKGVFHCTLWAIWKWHNKLVNAMEDSTSNIKDEDIFLFIQRITRTWISTCSSSKSLIRNDGLLGL</sequence>
<protein>
    <recommendedName>
        <fullName evidence="3">Reverse transcriptase domain-containing protein</fullName>
    </recommendedName>
</protein>
<gene>
    <name evidence="1" type="ORF">Tco_0654833</name>
</gene>
<name>A0ABQ4X4C0_9ASTR</name>
<accession>A0ABQ4X4C0</accession>
<reference evidence="1" key="2">
    <citation type="submission" date="2022-01" db="EMBL/GenBank/DDBJ databases">
        <authorList>
            <person name="Yamashiro T."/>
            <person name="Shiraishi A."/>
            <person name="Satake H."/>
            <person name="Nakayama K."/>
        </authorList>
    </citation>
    <scope>NUCLEOTIDE SEQUENCE</scope>
</reference>
<keyword evidence="2" id="KW-1185">Reference proteome</keyword>
<dbReference type="Proteomes" id="UP001151760">
    <property type="component" value="Unassembled WGS sequence"/>
</dbReference>
<dbReference type="EMBL" id="BQNB010009195">
    <property type="protein sequence ID" value="GJS60049.1"/>
    <property type="molecule type" value="Genomic_DNA"/>
</dbReference>
<evidence type="ECO:0000313" key="1">
    <source>
        <dbReference type="EMBL" id="GJS60049.1"/>
    </source>
</evidence>
<dbReference type="PANTHER" id="PTHR33116:SF78">
    <property type="entry name" value="OS12G0587133 PROTEIN"/>
    <property type="match status" value="1"/>
</dbReference>